<evidence type="ECO:0000313" key="1">
    <source>
        <dbReference type="EMBL" id="QJA86315.1"/>
    </source>
</evidence>
<proteinExistence type="predicted"/>
<name>A0A6M3KYP1_9ZZZZ</name>
<dbReference type="EMBL" id="MT142628">
    <property type="protein sequence ID" value="QJA86315.1"/>
    <property type="molecule type" value="Genomic_DNA"/>
</dbReference>
<dbReference type="AlphaFoldDB" id="A0A6M3KYP1"/>
<protein>
    <submittedName>
        <fullName evidence="1">Uncharacterized protein</fullName>
    </submittedName>
</protein>
<organism evidence="1">
    <name type="scientific">viral metagenome</name>
    <dbReference type="NCBI Taxonomy" id="1070528"/>
    <lineage>
        <taxon>unclassified sequences</taxon>
        <taxon>metagenomes</taxon>
        <taxon>organismal metagenomes</taxon>
    </lineage>
</organism>
<gene>
    <name evidence="1" type="ORF">MM415B02098_0020</name>
</gene>
<reference evidence="1" key="1">
    <citation type="submission" date="2020-03" db="EMBL/GenBank/DDBJ databases">
        <title>The deep terrestrial virosphere.</title>
        <authorList>
            <person name="Holmfeldt K."/>
            <person name="Nilsson E."/>
            <person name="Simone D."/>
            <person name="Lopez-Fernandez M."/>
            <person name="Wu X."/>
            <person name="de Brujin I."/>
            <person name="Lundin D."/>
            <person name="Andersson A."/>
            <person name="Bertilsson S."/>
            <person name="Dopson M."/>
        </authorList>
    </citation>
    <scope>NUCLEOTIDE SEQUENCE</scope>
    <source>
        <strain evidence="1">MM415B02098</strain>
    </source>
</reference>
<sequence length="81" mass="9614">MITLKTRVDKVVEDRVYETWFIGPDKDHLQNAGRIVYHVGEYQIIGAALLIGIEAVNKDYRRIELINEDDEFYKWADREEE</sequence>
<accession>A0A6M3KYP1</accession>